<dbReference type="InterPro" id="IPR042837">
    <property type="entry name" value="PTX3"/>
</dbReference>
<dbReference type="Pfam" id="PF13385">
    <property type="entry name" value="Laminin_G_3"/>
    <property type="match status" value="2"/>
</dbReference>
<name>A0ABV5L5E9_9ACTN</name>
<feature type="signal peptide" evidence="4">
    <location>
        <begin position="1"/>
        <end position="31"/>
    </location>
</feature>
<dbReference type="SMART" id="SM00560">
    <property type="entry name" value="LamGL"/>
    <property type="match status" value="2"/>
</dbReference>
<dbReference type="PANTHER" id="PTHR46943:SF1">
    <property type="entry name" value="PENTRAXIN-RELATED PROTEIN PTX3"/>
    <property type="match status" value="1"/>
</dbReference>
<protein>
    <submittedName>
        <fullName evidence="6">LamG domain-containing protein</fullName>
    </submittedName>
</protein>
<dbReference type="InterPro" id="IPR006311">
    <property type="entry name" value="TAT_signal"/>
</dbReference>
<feature type="chain" id="PRO_5046672535" evidence="4">
    <location>
        <begin position="32"/>
        <end position="713"/>
    </location>
</feature>
<evidence type="ECO:0000256" key="3">
    <source>
        <dbReference type="SAM" id="MobiDB-lite"/>
    </source>
</evidence>
<feature type="region of interest" description="Disordered" evidence="3">
    <location>
        <begin position="272"/>
        <end position="293"/>
    </location>
</feature>
<accession>A0ABV5L5E9</accession>
<dbReference type="SUPFAM" id="SSF49899">
    <property type="entry name" value="Concanavalin A-like lectins/glucanases"/>
    <property type="match status" value="2"/>
</dbReference>
<evidence type="ECO:0000256" key="4">
    <source>
        <dbReference type="SAM" id="SignalP"/>
    </source>
</evidence>
<feature type="domain" description="LamG-like jellyroll fold" evidence="5">
    <location>
        <begin position="553"/>
        <end position="698"/>
    </location>
</feature>
<gene>
    <name evidence="6" type="ORF">ACFFUA_07890</name>
</gene>
<dbReference type="Gene3D" id="2.60.120.200">
    <property type="match status" value="2"/>
</dbReference>
<keyword evidence="7" id="KW-1185">Reference proteome</keyword>
<dbReference type="InterPro" id="IPR013320">
    <property type="entry name" value="ConA-like_dom_sf"/>
</dbReference>
<dbReference type="InterPro" id="IPR006558">
    <property type="entry name" value="LamG-like"/>
</dbReference>
<dbReference type="EMBL" id="JBHMDI010000013">
    <property type="protein sequence ID" value="MFB9347383.1"/>
    <property type="molecule type" value="Genomic_DNA"/>
</dbReference>
<comment type="caution">
    <text evidence="6">The sequence shown here is derived from an EMBL/GenBank/DDBJ whole genome shotgun (WGS) entry which is preliminary data.</text>
</comment>
<dbReference type="Proteomes" id="UP001589753">
    <property type="component" value="Unassembled WGS sequence"/>
</dbReference>
<sequence>MSGRWGRRGLLLGSCLAAVVAGVVTPGVAHAAEENLPPVVQDLQTEFKDCATGDTPAYVGSPPVLTARLTDPAEDDRIGYSERLTAEFEIWWSDADGVEQRRSLTTSPFPPDMIHRITVPSDIPADTVISWRVRANDGKANSAWSSEAPGAACRFVYDDESPAAPVVSSPEYPEETWWTGGVGIYGSFTMDSPSADVVEYRYTFLGGPQGTVHPAEPGGPATVRFVPLSNAPQTLSVQARDRSGRMSGRTDYTFHPKAASAPVSRWKLDDEVGSTSAAAEEGEAARAGRGVTFGGPVPLGAPLTSTATLDGSRHGFLTTDAPAVDSGRTFAVGAWVRPAEAGRPMTVLSQDTASGPAYALALEAPRDGTAAWSFTLGDAKVTGGAPEAGEWAYLLGVHDTETGHAQLFVNGHEVGTKAEAAPVRADGAFQIGRIRGKNGYRQRWHGDIGDVRAYDRLVVPREVTELAHRKPKLLGHWSFSTADDGNTPENKGGTPLRLAAGASVYRGPDDSCLPDFDPDCPWKPYPLVGEGHLALDGEGGHAVLGTPVVDTGDSFTLGVVAKIEEADATRPMTVLSQAGEHTDAFKLRYDPSAFAWQLVMPERDEAGAPETVVVQVTQPDGRSGYGTRLTVVYDDATDTVKLYADGYTNAGATAHLRDGWTSTGPLQVGRARTADGWGEYLKGDVDELQAYAGALRDRDVIGLGHETDPCLCG</sequence>
<evidence type="ECO:0000313" key="6">
    <source>
        <dbReference type="EMBL" id="MFB9347383.1"/>
    </source>
</evidence>
<dbReference type="PANTHER" id="PTHR46943">
    <property type="entry name" value="PENTRAXIN-RELATED PROTEIN PTX3"/>
    <property type="match status" value="1"/>
</dbReference>
<reference evidence="6 7" key="1">
    <citation type="submission" date="2024-09" db="EMBL/GenBank/DDBJ databases">
        <authorList>
            <person name="Sun Q."/>
            <person name="Mori K."/>
        </authorList>
    </citation>
    <scope>NUCLEOTIDE SEQUENCE [LARGE SCALE GENOMIC DNA]</scope>
    <source>
        <strain evidence="6 7">JCM 9767</strain>
    </source>
</reference>
<evidence type="ECO:0000313" key="7">
    <source>
        <dbReference type="Proteomes" id="UP001589753"/>
    </source>
</evidence>
<feature type="compositionally biased region" description="Low complexity" evidence="3">
    <location>
        <begin position="273"/>
        <end position="290"/>
    </location>
</feature>
<keyword evidence="1 4" id="KW-0732">Signal</keyword>
<feature type="domain" description="LamG-like jellyroll fold" evidence="5">
    <location>
        <begin position="328"/>
        <end position="461"/>
    </location>
</feature>
<dbReference type="PROSITE" id="PS51318">
    <property type="entry name" value="TAT"/>
    <property type="match status" value="1"/>
</dbReference>
<proteinExistence type="predicted"/>
<dbReference type="RefSeq" id="WP_380954949.1">
    <property type="nucleotide sequence ID" value="NZ_JBHMDI010000013.1"/>
</dbReference>
<keyword evidence="2" id="KW-1015">Disulfide bond</keyword>
<evidence type="ECO:0000256" key="2">
    <source>
        <dbReference type="ARBA" id="ARBA00023157"/>
    </source>
</evidence>
<evidence type="ECO:0000256" key="1">
    <source>
        <dbReference type="ARBA" id="ARBA00022729"/>
    </source>
</evidence>
<organism evidence="6 7">
    <name type="scientific">Streptomyces heliomycini</name>
    <dbReference type="NCBI Taxonomy" id="284032"/>
    <lineage>
        <taxon>Bacteria</taxon>
        <taxon>Bacillati</taxon>
        <taxon>Actinomycetota</taxon>
        <taxon>Actinomycetes</taxon>
        <taxon>Kitasatosporales</taxon>
        <taxon>Streptomycetaceae</taxon>
        <taxon>Streptomyces</taxon>
    </lineage>
</organism>
<evidence type="ECO:0000259" key="5">
    <source>
        <dbReference type="SMART" id="SM00560"/>
    </source>
</evidence>